<gene>
    <name evidence="4" type="ORF">DU504_05110</name>
</gene>
<dbReference type="Gene3D" id="3.10.620.30">
    <property type="match status" value="1"/>
</dbReference>
<evidence type="ECO:0000259" key="3">
    <source>
        <dbReference type="SMART" id="SM00460"/>
    </source>
</evidence>
<dbReference type="Pfam" id="PF13559">
    <property type="entry name" value="DUF4129"/>
    <property type="match status" value="1"/>
</dbReference>
<feature type="transmembrane region" description="Helical" evidence="2">
    <location>
        <begin position="73"/>
        <end position="92"/>
    </location>
</feature>
<feature type="transmembrane region" description="Helical" evidence="2">
    <location>
        <begin position="172"/>
        <end position="190"/>
    </location>
</feature>
<dbReference type="PANTHER" id="PTHR42736:SF1">
    <property type="entry name" value="PROTEIN-GLUTAMINE GAMMA-GLUTAMYLTRANSFERASE"/>
    <property type="match status" value="1"/>
</dbReference>
<keyword evidence="5" id="KW-1185">Reference proteome</keyword>
<keyword evidence="2" id="KW-0812">Transmembrane</keyword>
<dbReference type="PANTHER" id="PTHR42736">
    <property type="entry name" value="PROTEIN-GLUTAMINE GAMMA-GLUTAMYLTRANSFERASE"/>
    <property type="match status" value="1"/>
</dbReference>
<organism evidence="4 5">
    <name type="scientific">Haloplanus salinus</name>
    <dbReference type="NCBI Taxonomy" id="1126245"/>
    <lineage>
        <taxon>Archaea</taxon>
        <taxon>Methanobacteriati</taxon>
        <taxon>Methanobacteriota</taxon>
        <taxon>Stenosarchaea group</taxon>
        <taxon>Halobacteria</taxon>
        <taxon>Halobacteriales</taxon>
        <taxon>Haloferacaceae</taxon>
        <taxon>Haloplanus</taxon>
    </lineage>
</organism>
<protein>
    <submittedName>
        <fullName evidence="4">DUF4129 domain-containing protein</fullName>
    </submittedName>
</protein>
<proteinExistence type="predicted"/>
<reference evidence="4 5" key="1">
    <citation type="submission" date="2018-07" db="EMBL/GenBank/DDBJ databases">
        <title>Genome sequences of Haloplanus salinus JCM 18368T.</title>
        <authorList>
            <person name="Kim Y.B."/>
            <person name="Roh S.W."/>
        </authorList>
    </citation>
    <scope>NUCLEOTIDE SEQUENCE [LARGE SCALE GENOMIC DNA]</scope>
    <source>
        <strain evidence="4 5">JCM 18368</strain>
    </source>
</reference>
<keyword evidence="2" id="KW-1133">Transmembrane helix</keyword>
<dbReference type="InterPro" id="IPR002931">
    <property type="entry name" value="Transglutaminase-like"/>
</dbReference>
<evidence type="ECO:0000313" key="5">
    <source>
        <dbReference type="Proteomes" id="UP000252189"/>
    </source>
</evidence>
<dbReference type="Pfam" id="PF11992">
    <property type="entry name" value="TgpA_N"/>
    <property type="match status" value="1"/>
</dbReference>
<dbReference type="EMBL" id="QPHM01000001">
    <property type="protein sequence ID" value="RCU46735.1"/>
    <property type="molecule type" value="Genomic_DNA"/>
</dbReference>
<sequence>MSVDTERSRLLPGIRTAEFRLVAFVALVVLTVSYGSVLYHVTDVVGGARLMLATLVGSATVAVVVGRVLRVRTAVFLTLLLLGGGVTIYFLSVPASQRALISPARLLSDTVALLTGLSVLRLTQANVWALSVAPAPVFLSWYLAVRRRYVWSIVVGGTALGLLVLTGDAGTYTTIAGVVGAAGVVGFGTLDRHGGTGAQVDTLVICFVAMVVVAATLSLAPTTRTGPVLPDRTSPTGVASFVDSGDNVRVVGTIRLSPQVQFTVESPTESYWTTATYDRYTGSGWVRSGDTDPYVGRLRGPPGGSREVRQTVTAETELGAMPAAWRPVRVQGLQTTRIRVTSQGSVRPTTTLNPGESYTVTSRVVDGSTDELRTAGTDYPDGVAERYTQLPESTPDRVATRAANVTAAADAETPYEKAAAIEAHLESSKRYSLTVERPEGDVADAFLFEMDAGYCTYFATTMVTMLRTEGVPARFVTGYTPGERVDGEFVVRGLDSHAWVQVYVPEEGWVRFDPTPASPRESAERARLSEARQRGDPGVDAENSGAPTPTPTPTPTGGDGATPTGADPVPTGNASVGTGDSGAVGGAVQQRATGDDGVDLPSTETLAFWSVVLVGVGAAVRRTGAGRRAVRAVWLRRRGPRRDPDADAVRAFERLAYLLERQERPRRPSETPRAFVRSVTADDRAARVLATYERARYGDGIDRAAADDATDAVGELVRERTLPTRPFAGDSDRRD</sequence>
<comment type="caution">
    <text evidence="4">The sequence shown here is derived from an EMBL/GenBank/DDBJ whole genome shotgun (WGS) entry which is preliminary data.</text>
</comment>
<feature type="domain" description="Transglutaminase-like" evidence="3">
    <location>
        <begin position="447"/>
        <end position="516"/>
    </location>
</feature>
<dbReference type="SMART" id="SM00460">
    <property type="entry name" value="TGc"/>
    <property type="match status" value="1"/>
</dbReference>
<feature type="transmembrane region" description="Helical" evidence="2">
    <location>
        <begin position="21"/>
        <end position="41"/>
    </location>
</feature>
<dbReference type="RefSeq" id="WP_114448287.1">
    <property type="nucleotide sequence ID" value="NZ_QPHM01000001.1"/>
</dbReference>
<dbReference type="InterPro" id="IPR038765">
    <property type="entry name" value="Papain-like_cys_pep_sf"/>
</dbReference>
<feature type="transmembrane region" description="Helical" evidence="2">
    <location>
        <begin position="125"/>
        <end position="144"/>
    </location>
</feature>
<feature type="region of interest" description="Disordered" evidence="1">
    <location>
        <begin position="716"/>
        <end position="735"/>
    </location>
</feature>
<feature type="transmembrane region" description="Helical" evidence="2">
    <location>
        <begin position="202"/>
        <end position="220"/>
    </location>
</feature>
<dbReference type="Pfam" id="PF01841">
    <property type="entry name" value="Transglut_core"/>
    <property type="match status" value="1"/>
</dbReference>
<evidence type="ECO:0000256" key="1">
    <source>
        <dbReference type="SAM" id="MobiDB-lite"/>
    </source>
</evidence>
<feature type="compositionally biased region" description="Basic and acidic residues" evidence="1">
    <location>
        <begin position="521"/>
        <end position="537"/>
    </location>
</feature>
<evidence type="ECO:0000256" key="2">
    <source>
        <dbReference type="SAM" id="Phobius"/>
    </source>
</evidence>
<dbReference type="SUPFAM" id="SSF54001">
    <property type="entry name" value="Cysteine proteinases"/>
    <property type="match status" value="1"/>
</dbReference>
<accession>A0A368NAY1</accession>
<dbReference type="InterPro" id="IPR025403">
    <property type="entry name" value="TgpA-like_C"/>
</dbReference>
<keyword evidence="2" id="KW-0472">Membrane</keyword>
<name>A0A368NAY1_9EURY</name>
<dbReference type="InterPro" id="IPR052901">
    <property type="entry name" value="Bact_TGase-like"/>
</dbReference>
<dbReference type="Proteomes" id="UP000252189">
    <property type="component" value="Unassembled WGS sequence"/>
</dbReference>
<dbReference type="InterPro" id="IPR021878">
    <property type="entry name" value="TgpA_N"/>
</dbReference>
<dbReference type="OrthoDB" id="18481at2157"/>
<evidence type="ECO:0000313" key="4">
    <source>
        <dbReference type="EMBL" id="RCU46735.1"/>
    </source>
</evidence>
<feature type="transmembrane region" description="Helical" evidence="2">
    <location>
        <begin position="47"/>
        <end position="66"/>
    </location>
</feature>
<feature type="region of interest" description="Disordered" evidence="1">
    <location>
        <begin position="510"/>
        <end position="597"/>
    </location>
</feature>
<feature type="transmembrane region" description="Helical" evidence="2">
    <location>
        <begin position="149"/>
        <end position="166"/>
    </location>
</feature>
<dbReference type="AlphaFoldDB" id="A0A368NAY1"/>